<keyword evidence="2" id="KW-0812">Transmembrane</keyword>
<gene>
    <name evidence="3" type="ORF">U0C82_17050</name>
</gene>
<feature type="region of interest" description="Disordered" evidence="1">
    <location>
        <begin position="96"/>
        <end position="121"/>
    </location>
</feature>
<keyword evidence="2" id="KW-1133">Transmembrane helix</keyword>
<keyword evidence="2" id="KW-0472">Membrane</keyword>
<dbReference type="RefSeq" id="WP_322188794.1">
    <property type="nucleotide sequence ID" value="NZ_JAXLPB010000006.1"/>
</dbReference>
<feature type="transmembrane region" description="Helical" evidence="2">
    <location>
        <begin position="47"/>
        <end position="70"/>
    </location>
</feature>
<organism evidence="3 4">
    <name type="scientific">Fulvimarina uroteuthidis</name>
    <dbReference type="NCBI Taxonomy" id="3098149"/>
    <lineage>
        <taxon>Bacteria</taxon>
        <taxon>Pseudomonadati</taxon>
        <taxon>Pseudomonadota</taxon>
        <taxon>Alphaproteobacteria</taxon>
        <taxon>Hyphomicrobiales</taxon>
        <taxon>Aurantimonadaceae</taxon>
        <taxon>Fulvimarina</taxon>
    </lineage>
</organism>
<keyword evidence="4" id="KW-1185">Reference proteome</keyword>
<protein>
    <submittedName>
        <fullName evidence="3">Uncharacterized protein</fullName>
    </submittedName>
</protein>
<sequence length="121" mass="13860">MKEIFEQAISRAEIVRVRNALNPMLWLTAVATPVFLLFAWLADFESITGVIFTAVAILPVLATIVGYYIFLFSDRDRLQSEEFVLEHRKLQYLERKGGGGKHQIEKKPPIESYVESDEAEE</sequence>
<name>A0ABU5I640_9HYPH</name>
<proteinExistence type="predicted"/>
<reference evidence="3 4" key="1">
    <citation type="submission" date="2023-12" db="EMBL/GenBank/DDBJ databases">
        <title>Description of Novel Strain Fulvimarina sp. 2208YS6-2-32 isolated from Uroteuthis (Photololigo) edulis.</title>
        <authorList>
            <person name="Park J.-S."/>
        </authorList>
    </citation>
    <scope>NUCLEOTIDE SEQUENCE [LARGE SCALE GENOMIC DNA]</scope>
    <source>
        <strain evidence="3 4">2208YS6-2-32</strain>
    </source>
</reference>
<evidence type="ECO:0000256" key="2">
    <source>
        <dbReference type="SAM" id="Phobius"/>
    </source>
</evidence>
<comment type="caution">
    <text evidence="3">The sequence shown here is derived from an EMBL/GenBank/DDBJ whole genome shotgun (WGS) entry which is preliminary data.</text>
</comment>
<accession>A0ABU5I640</accession>
<evidence type="ECO:0000313" key="4">
    <source>
        <dbReference type="Proteomes" id="UP001294412"/>
    </source>
</evidence>
<feature type="compositionally biased region" description="Basic and acidic residues" evidence="1">
    <location>
        <begin position="96"/>
        <end position="109"/>
    </location>
</feature>
<dbReference type="Proteomes" id="UP001294412">
    <property type="component" value="Unassembled WGS sequence"/>
</dbReference>
<evidence type="ECO:0000313" key="3">
    <source>
        <dbReference type="EMBL" id="MDY8110849.1"/>
    </source>
</evidence>
<evidence type="ECO:0000256" key="1">
    <source>
        <dbReference type="SAM" id="MobiDB-lite"/>
    </source>
</evidence>
<dbReference type="EMBL" id="JAXLPB010000006">
    <property type="protein sequence ID" value="MDY8110849.1"/>
    <property type="molecule type" value="Genomic_DNA"/>
</dbReference>
<feature type="transmembrane region" description="Helical" evidence="2">
    <location>
        <begin position="21"/>
        <end position="41"/>
    </location>
</feature>